<dbReference type="Proteomes" id="UP000823928">
    <property type="component" value="Unassembled WGS sequence"/>
</dbReference>
<dbReference type="InterPro" id="IPR036412">
    <property type="entry name" value="HAD-like_sf"/>
</dbReference>
<dbReference type="PANTHER" id="PTHR43434:SF1">
    <property type="entry name" value="PHOSPHOGLYCOLATE PHOSPHATASE"/>
    <property type="match status" value="1"/>
</dbReference>
<protein>
    <submittedName>
        <fullName evidence="1">HAD-IB family phosphatase</fullName>
    </submittedName>
</protein>
<dbReference type="Gene3D" id="3.40.50.1000">
    <property type="entry name" value="HAD superfamily/HAD-like"/>
    <property type="match status" value="1"/>
</dbReference>
<dbReference type="SFLD" id="SFLDG01129">
    <property type="entry name" value="C1.5:_HAD__Beta-PGM__Phosphata"/>
    <property type="match status" value="1"/>
</dbReference>
<dbReference type="CDD" id="cd01427">
    <property type="entry name" value="HAD_like"/>
    <property type="match status" value="1"/>
</dbReference>
<dbReference type="SUPFAM" id="SSF56784">
    <property type="entry name" value="HAD-like"/>
    <property type="match status" value="1"/>
</dbReference>
<dbReference type="NCBIfam" id="TIGR01488">
    <property type="entry name" value="HAD-SF-IB"/>
    <property type="match status" value="1"/>
</dbReference>
<dbReference type="EMBL" id="DVIU01000128">
    <property type="protein sequence ID" value="HIS36264.1"/>
    <property type="molecule type" value="Genomic_DNA"/>
</dbReference>
<dbReference type="AlphaFoldDB" id="A0A9D1EYY2"/>
<dbReference type="GO" id="GO:0008967">
    <property type="term" value="F:phosphoglycolate phosphatase activity"/>
    <property type="evidence" value="ECO:0007669"/>
    <property type="project" value="TreeGrafter"/>
</dbReference>
<proteinExistence type="predicted"/>
<evidence type="ECO:0000313" key="1">
    <source>
        <dbReference type="EMBL" id="HIS36264.1"/>
    </source>
</evidence>
<comment type="caution">
    <text evidence="1">The sequence shown here is derived from an EMBL/GenBank/DDBJ whole genome shotgun (WGS) entry which is preliminary data.</text>
</comment>
<dbReference type="InterPro" id="IPR050155">
    <property type="entry name" value="HAD-like_hydrolase_sf"/>
</dbReference>
<accession>A0A9D1EYY2</accession>
<sequence length="382" mass="43539">MSLFNEVYAAITEFCGITLNEIFNATRGVDWVNKNTISGWKTRGIPRESYFDILCGAVKNILCADEHKVEYCKKHQGDLKKRLEPIWQKHSTSVVRWNESRDVIENILEILKDAYYLSKLPKPTDAKEEIKNVKRLVAFDLDGTLIKGFRYSWTIAFKAIGSTGKEAVKFKEDFEFGKITYPDWCRSDCEILSKGGLTFEKVKEEVKKSGASLTKNLVEAITKLKANGCKVAIISGGADSVLYSLLPNVNELFDEIFINKLIYNKDTGILEKIIPTLYDWDRYGNGVEGKQAGFKLLCERYGAKPEDSVFVGDDFNDVGAMEMAGMKIFYYSYSQYDPTRGLGRRPEIRKIPSDAIHEPGNDLMRVANRFLKWDFGDMDYIE</sequence>
<dbReference type="InterPro" id="IPR023214">
    <property type="entry name" value="HAD_sf"/>
</dbReference>
<reference evidence="1" key="1">
    <citation type="submission" date="2020-10" db="EMBL/GenBank/DDBJ databases">
        <authorList>
            <person name="Gilroy R."/>
        </authorList>
    </citation>
    <scope>NUCLEOTIDE SEQUENCE</scope>
    <source>
        <strain evidence="1">6276</strain>
    </source>
</reference>
<dbReference type="PANTHER" id="PTHR43434">
    <property type="entry name" value="PHOSPHOGLYCOLATE PHOSPHATASE"/>
    <property type="match status" value="1"/>
</dbReference>
<reference evidence="1" key="2">
    <citation type="journal article" date="2021" name="PeerJ">
        <title>Extensive microbial diversity within the chicken gut microbiome revealed by metagenomics and culture.</title>
        <authorList>
            <person name="Gilroy R."/>
            <person name="Ravi A."/>
            <person name="Getino M."/>
            <person name="Pursley I."/>
            <person name="Horton D.L."/>
            <person name="Alikhan N.F."/>
            <person name="Baker D."/>
            <person name="Gharbi K."/>
            <person name="Hall N."/>
            <person name="Watson M."/>
            <person name="Adriaenssens E.M."/>
            <person name="Foster-Nyarko E."/>
            <person name="Jarju S."/>
            <person name="Secka A."/>
            <person name="Antonio M."/>
            <person name="Oren A."/>
            <person name="Chaudhuri R.R."/>
            <person name="La Ragione R."/>
            <person name="Hildebrand F."/>
            <person name="Pallen M.J."/>
        </authorList>
    </citation>
    <scope>NUCLEOTIDE SEQUENCE</scope>
    <source>
        <strain evidence="1">6276</strain>
    </source>
</reference>
<organism evidence="1 2">
    <name type="scientific">Candidatus Scatousia excrementigallinarum</name>
    <dbReference type="NCBI Taxonomy" id="2840935"/>
    <lineage>
        <taxon>Bacteria</taxon>
        <taxon>Candidatus Scatousia</taxon>
    </lineage>
</organism>
<name>A0A9D1EYY2_9BACT</name>
<dbReference type="Pfam" id="PF00702">
    <property type="entry name" value="Hydrolase"/>
    <property type="match status" value="1"/>
</dbReference>
<gene>
    <name evidence="1" type="ORF">IAC10_06495</name>
</gene>
<dbReference type="GO" id="GO:0006281">
    <property type="term" value="P:DNA repair"/>
    <property type="evidence" value="ECO:0007669"/>
    <property type="project" value="TreeGrafter"/>
</dbReference>
<dbReference type="SFLD" id="SFLDS00003">
    <property type="entry name" value="Haloacid_Dehalogenase"/>
    <property type="match status" value="1"/>
</dbReference>
<evidence type="ECO:0000313" key="2">
    <source>
        <dbReference type="Proteomes" id="UP000823928"/>
    </source>
</evidence>